<dbReference type="VEuPathDB" id="FungiDB:QG37_03950"/>
<organism evidence="1 2">
    <name type="scientific">Candidozyma auris</name>
    <name type="common">Yeast</name>
    <name type="synonym">Candida auris</name>
    <dbReference type="NCBI Taxonomy" id="498019"/>
    <lineage>
        <taxon>Eukaryota</taxon>
        <taxon>Fungi</taxon>
        <taxon>Dikarya</taxon>
        <taxon>Ascomycota</taxon>
        <taxon>Saccharomycotina</taxon>
        <taxon>Pichiomycetes</taxon>
        <taxon>Metschnikowiaceae</taxon>
        <taxon>Candidozyma</taxon>
    </lineage>
</organism>
<protein>
    <submittedName>
        <fullName evidence="1">Uncharacterized protein</fullName>
    </submittedName>
</protein>
<dbReference type="AlphaFoldDB" id="A0A0L0NYR4"/>
<sequence>MLPQLAPMEYEANLCGVHGEDVSVEATQRAKRKGKKKKKIK</sequence>
<gene>
    <name evidence="1" type="ORF">QG37_03950</name>
</gene>
<evidence type="ECO:0000313" key="1">
    <source>
        <dbReference type="EMBL" id="KND99154.1"/>
    </source>
</evidence>
<proteinExistence type="predicted"/>
<name>A0A0L0NYR4_CANAR</name>
<reference evidence="2" key="1">
    <citation type="journal article" date="2015" name="BMC Genomics">
        <title>Draft genome of a commonly misdiagnosed multidrug resistant pathogen Candida auris.</title>
        <authorList>
            <person name="Chatterjee S."/>
            <person name="Alampalli S.V."/>
            <person name="Nageshan R.K."/>
            <person name="Chettiar S.T."/>
            <person name="Joshi S."/>
            <person name="Tatu U.S."/>
        </authorList>
    </citation>
    <scope>NUCLEOTIDE SEQUENCE [LARGE SCALE GENOMIC DNA]</scope>
    <source>
        <strain evidence="2">6684</strain>
    </source>
</reference>
<comment type="caution">
    <text evidence="1">The sequence shown here is derived from an EMBL/GenBank/DDBJ whole genome shotgun (WGS) entry which is preliminary data.</text>
</comment>
<evidence type="ECO:0000313" key="2">
    <source>
        <dbReference type="Proteomes" id="UP000037122"/>
    </source>
</evidence>
<dbReference type="EMBL" id="LGST01000026">
    <property type="protein sequence ID" value="KND99154.1"/>
    <property type="molecule type" value="Genomic_DNA"/>
</dbReference>
<accession>A0A0L0NYR4</accession>
<dbReference type="Proteomes" id="UP000037122">
    <property type="component" value="Unassembled WGS sequence"/>
</dbReference>